<dbReference type="Pfam" id="PF00270">
    <property type="entry name" value="DEAD"/>
    <property type="match status" value="1"/>
</dbReference>
<proteinExistence type="inferred from homology"/>
<sequence>MSDNLDLEESVRALHVVIDSMNGTTREGQETMAHAVYETLIDGAHLLVQAGTGTGKSFGYLVPALLWNAKTSQRVIISTATLALQRQIMTSDAPRVAAAIGEITGTQPRVALLKGWNNYICLRKANGGYPEDGTLLSRAEAEVGATATGEEVVRARDWAMVTDTGDRDDLVPGVSDRAWAQVSIPKAECIGEKCPLRASCFPVLARAQADEADIVVTNHAMLGVAATKTPVLPEADAYIIDEAHDLVDRVTNQLTRSLSKGDITGVVRMLRTAKILPGPLEDTAEDLAEVLASLGEERLTSIPAPLIDVVTRLLGQVQDVGEEVSTLSTSNEDLATSKQILRSRLGEIAHVCEGILSGEVDDETLVAWVSQIPDGPSFLNLAPLDVAAPIADELFEGKPVVLTSATLKIGGKFDAIASKVGFAFPSQGPWEGIDVGSPFDPQRQGVLYIAQNLAEPGKDGYGQEHLDEIVELVRSSRGGALALFTSRAASDRAVEYVRERVDLPFFAQGEDQLSTLVEKFAADPHASLFGTLSLWQGVDVPGLTNRLVIIDRIPFPRPNDPLMQARKAHVDAHQGNGFMQVTAAHAALLLAQGAGRLLRRVDDRGVVVILDPRLVRKRYGSYLMASIPRMWYTSERDVVCGVLGRLADQVEPEITV</sequence>
<dbReference type="EMBL" id="CP121208">
    <property type="protein sequence ID" value="WFM82821.1"/>
    <property type="molecule type" value="Genomic_DNA"/>
</dbReference>
<dbReference type="PROSITE" id="PS51193">
    <property type="entry name" value="HELICASE_ATP_BIND_2"/>
    <property type="match status" value="1"/>
</dbReference>
<keyword evidence="6" id="KW-0347">Helicase</keyword>
<dbReference type="GO" id="GO:0016787">
    <property type="term" value="F:hydrolase activity"/>
    <property type="evidence" value="ECO:0007669"/>
    <property type="project" value="UniProtKB-KW"/>
</dbReference>
<evidence type="ECO:0000313" key="6">
    <source>
        <dbReference type="EMBL" id="WFM82821.1"/>
    </source>
</evidence>
<dbReference type="Proteomes" id="UP001215216">
    <property type="component" value="Chromosome"/>
</dbReference>
<evidence type="ECO:0000256" key="2">
    <source>
        <dbReference type="ARBA" id="ARBA00022801"/>
    </source>
</evidence>
<dbReference type="PANTHER" id="PTHR11472:SF34">
    <property type="entry name" value="REGULATOR OF TELOMERE ELONGATION HELICASE 1"/>
    <property type="match status" value="1"/>
</dbReference>
<dbReference type="PANTHER" id="PTHR11472">
    <property type="entry name" value="DNA REPAIR DEAD HELICASE RAD3/XP-D SUBFAMILY MEMBER"/>
    <property type="match status" value="1"/>
</dbReference>
<evidence type="ECO:0000259" key="5">
    <source>
        <dbReference type="PROSITE" id="PS51193"/>
    </source>
</evidence>
<dbReference type="Pfam" id="PF13307">
    <property type="entry name" value="Helicase_C_2"/>
    <property type="match status" value="1"/>
</dbReference>
<dbReference type="EC" id="3.6.4.12" evidence="6"/>
<keyword evidence="3" id="KW-0067">ATP-binding</keyword>
<dbReference type="InterPro" id="IPR045028">
    <property type="entry name" value="DinG/Rad3-like"/>
</dbReference>
<gene>
    <name evidence="6" type="ORF">P7079_05280</name>
</gene>
<keyword evidence="2 6" id="KW-0378">Hydrolase</keyword>
<protein>
    <submittedName>
        <fullName evidence="6">ATP-dependent DNA helicase</fullName>
        <ecNumber evidence="6">3.6.4.12</ecNumber>
    </submittedName>
</protein>
<dbReference type="InterPro" id="IPR014013">
    <property type="entry name" value="Helic_SF1/SF2_ATP-bd_DinG/Rad3"/>
</dbReference>
<dbReference type="RefSeq" id="WP_278012247.1">
    <property type="nucleotide sequence ID" value="NZ_CP121208.1"/>
</dbReference>
<accession>A0ABY8FWC5</accession>
<comment type="similarity">
    <text evidence="4">Belongs to the helicase family. DinG subfamily.</text>
</comment>
<dbReference type="SMART" id="SM00491">
    <property type="entry name" value="HELICc2"/>
    <property type="match status" value="1"/>
</dbReference>
<organism evidence="6 7">
    <name type="scientific">Arcanobacterium canis</name>
    <dbReference type="NCBI Taxonomy" id="999183"/>
    <lineage>
        <taxon>Bacteria</taxon>
        <taxon>Bacillati</taxon>
        <taxon>Actinomycetota</taxon>
        <taxon>Actinomycetes</taxon>
        <taxon>Actinomycetales</taxon>
        <taxon>Actinomycetaceae</taxon>
        <taxon>Arcanobacterium</taxon>
    </lineage>
</organism>
<dbReference type="InterPro" id="IPR006555">
    <property type="entry name" value="ATP-dep_Helicase_C"/>
</dbReference>
<keyword evidence="1" id="KW-0547">Nucleotide-binding</keyword>
<dbReference type="SUPFAM" id="SSF52540">
    <property type="entry name" value="P-loop containing nucleoside triphosphate hydrolases"/>
    <property type="match status" value="2"/>
</dbReference>
<name>A0ABY8FWC5_9ACTO</name>
<evidence type="ECO:0000256" key="4">
    <source>
        <dbReference type="ARBA" id="ARBA00038058"/>
    </source>
</evidence>
<feature type="domain" description="Helicase ATP-binding" evidence="5">
    <location>
        <begin position="15"/>
        <end position="301"/>
    </location>
</feature>
<dbReference type="InterPro" id="IPR027417">
    <property type="entry name" value="P-loop_NTPase"/>
</dbReference>
<dbReference type="GO" id="GO:0003678">
    <property type="term" value="F:DNA helicase activity"/>
    <property type="evidence" value="ECO:0007669"/>
    <property type="project" value="UniProtKB-EC"/>
</dbReference>
<evidence type="ECO:0000256" key="3">
    <source>
        <dbReference type="ARBA" id="ARBA00022840"/>
    </source>
</evidence>
<dbReference type="InterPro" id="IPR011545">
    <property type="entry name" value="DEAD/DEAH_box_helicase_dom"/>
</dbReference>
<reference evidence="6 7" key="1">
    <citation type="submission" date="2023-03" db="EMBL/GenBank/DDBJ databases">
        <title>Complete genome of Arcanobacterium canis strain DSM 25104 isolated in 2010 from a canine otitis externa in Germany.</title>
        <authorList>
            <person name="Borowiak M."/>
            <person name="Kreitlow A."/>
            <person name="Malorny B."/>
            <person name="Laemmler C."/>
            <person name="Prenger-Berninghoff E."/>
            <person name="Ploetz M."/>
            <person name="Abdulmawjood A."/>
        </authorList>
    </citation>
    <scope>NUCLEOTIDE SEQUENCE [LARGE SCALE GENOMIC DNA]</scope>
    <source>
        <strain evidence="6 7">DSM 25104</strain>
    </source>
</reference>
<evidence type="ECO:0000256" key="1">
    <source>
        <dbReference type="ARBA" id="ARBA00022741"/>
    </source>
</evidence>
<keyword evidence="7" id="KW-1185">Reference proteome</keyword>
<evidence type="ECO:0000313" key="7">
    <source>
        <dbReference type="Proteomes" id="UP001215216"/>
    </source>
</evidence>
<dbReference type="Gene3D" id="3.40.50.300">
    <property type="entry name" value="P-loop containing nucleotide triphosphate hydrolases"/>
    <property type="match status" value="2"/>
</dbReference>